<dbReference type="GO" id="GO:0006355">
    <property type="term" value="P:regulation of DNA-templated transcription"/>
    <property type="evidence" value="ECO:0007669"/>
    <property type="project" value="InterPro"/>
</dbReference>
<dbReference type="Proteomes" id="UP000178585">
    <property type="component" value="Unassembled WGS sequence"/>
</dbReference>
<protein>
    <recommendedName>
        <fullName evidence="1">HTH merR-type domain-containing protein</fullName>
    </recommendedName>
</protein>
<dbReference type="PROSITE" id="PS50937">
    <property type="entry name" value="HTH_MERR_2"/>
    <property type="match status" value="1"/>
</dbReference>
<dbReference type="InterPro" id="IPR000551">
    <property type="entry name" value="MerR-type_HTH_dom"/>
</dbReference>
<dbReference type="CDD" id="cd04761">
    <property type="entry name" value="HTH_MerR-SF"/>
    <property type="match status" value="1"/>
</dbReference>
<gene>
    <name evidence="2" type="ORF">A2949_00955</name>
</gene>
<dbReference type="Pfam" id="PF00376">
    <property type="entry name" value="MerR"/>
    <property type="match status" value="1"/>
</dbReference>
<comment type="caution">
    <text evidence="2">The sequence shown here is derived from an EMBL/GenBank/DDBJ whole genome shotgun (WGS) entry which is preliminary data.</text>
</comment>
<evidence type="ECO:0000259" key="1">
    <source>
        <dbReference type="PROSITE" id="PS50937"/>
    </source>
</evidence>
<dbReference type="SUPFAM" id="SSF46955">
    <property type="entry name" value="Putative DNA-binding domain"/>
    <property type="match status" value="1"/>
</dbReference>
<dbReference type="Gene3D" id="1.10.1660.10">
    <property type="match status" value="1"/>
</dbReference>
<dbReference type="InterPro" id="IPR009061">
    <property type="entry name" value="DNA-bd_dom_put_sf"/>
</dbReference>
<proteinExistence type="predicted"/>
<dbReference type="AlphaFoldDB" id="A0A1F4XYI8"/>
<feature type="domain" description="HTH merR-type" evidence="1">
    <location>
        <begin position="5"/>
        <end position="43"/>
    </location>
</feature>
<evidence type="ECO:0000313" key="2">
    <source>
        <dbReference type="EMBL" id="OGC86787.1"/>
    </source>
</evidence>
<sequence length="241" mass="26462">MNAGKVRIGEAAKILNVSVQTLRNWEKSGKLRAERSGGKHRYYALRDLNSFALDLQMLGLAWATSAMPPALPSEYYCERPDRFTSRVAKMGIELQKTGHLSEELASLLTLVAAEIGDNSFAHNVGNWPDVPGIFYAYDIAKRVIVLADRGRGVKATLQQVRPNLTTDVDALRVAFTEIVSGRDPEKRGNGLKVVRNVVESKEIGLLFRSGIGLVNIPTGPGLMHIKMADGNVRGTYVVILF</sequence>
<name>A0A1F4XYI8_9BACT</name>
<organism evidence="2 3">
    <name type="scientific">Candidatus Adlerbacteria bacterium RIFCSPLOWO2_01_FULL_54_21b</name>
    <dbReference type="NCBI Taxonomy" id="1797245"/>
    <lineage>
        <taxon>Bacteria</taxon>
        <taxon>Candidatus Adleribacteriota</taxon>
    </lineage>
</organism>
<dbReference type="EMBL" id="MEWZ01000014">
    <property type="protein sequence ID" value="OGC86787.1"/>
    <property type="molecule type" value="Genomic_DNA"/>
</dbReference>
<evidence type="ECO:0000313" key="3">
    <source>
        <dbReference type="Proteomes" id="UP000178585"/>
    </source>
</evidence>
<dbReference type="SMART" id="SM00422">
    <property type="entry name" value="HTH_MERR"/>
    <property type="match status" value="1"/>
</dbReference>
<reference evidence="2 3" key="1">
    <citation type="journal article" date="2016" name="Nat. Commun.">
        <title>Thousands of microbial genomes shed light on interconnected biogeochemical processes in an aquifer system.</title>
        <authorList>
            <person name="Anantharaman K."/>
            <person name="Brown C.T."/>
            <person name="Hug L.A."/>
            <person name="Sharon I."/>
            <person name="Castelle C.J."/>
            <person name="Probst A.J."/>
            <person name="Thomas B.C."/>
            <person name="Singh A."/>
            <person name="Wilkins M.J."/>
            <person name="Karaoz U."/>
            <person name="Brodie E.L."/>
            <person name="Williams K.H."/>
            <person name="Hubbard S.S."/>
            <person name="Banfield J.F."/>
        </authorList>
    </citation>
    <scope>NUCLEOTIDE SEQUENCE [LARGE SCALE GENOMIC DNA]</scope>
</reference>
<dbReference type="STRING" id="1797245.A2949_00955"/>
<dbReference type="GO" id="GO:0003677">
    <property type="term" value="F:DNA binding"/>
    <property type="evidence" value="ECO:0007669"/>
    <property type="project" value="InterPro"/>
</dbReference>
<accession>A0A1F4XYI8</accession>